<organism evidence="18">
    <name type="scientific">Phytoplasma mali (strain AT)</name>
    <dbReference type="NCBI Taxonomy" id="482235"/>
    <lineage>
        <taxon>Bacteria</taxon>
        <taxon>Bacillati</taxon>
        <taxon>Mycoplasmatota</taxon>
        <taxon>Mollicutes</taxon>
        <taxon>Acholeplasmatales</taxon>
        <taxon>Acholeplasmataceae</taxon>
        <taxon>Candidatus Phytoplasma</taxon>
        <taxon>16SrX (Apple proliferation group)</taxon>
    </lineage>
</organism>
<evidence type="ECO:0000256" key="1">
    <source>
        <dbReference type="ARBA" id="ARBA00000971"/>
    </source>
</evidence>
<dbReference type="SUPFAM" id="SSF54534">
    <property type="entry name" value="FKBP-like"/>
    <property type="match status" value="1"/>
</dbReference>
<keyword evidence="8 12" id="KW-0413">Isomerase</keyword>
<evidence type="ECO:0000256" key="15">
    <source>
        <dbReference type="SAM" id="Coils"/>
    </source>
</evidence>
<evidence type="ECO:0000256" key="12">
    <source>
        <dbReference type="HAMAP-Rule" id="MF_00303"/>
    </source>
</evidence>
<evidence type="ECO:0000313" key="18">
    <source>
        <dbReference type="Proteomes" id="UP000002020"/>
    </source>
</evidence>
<evidence type="ECO:0000256" key="14">
    <source>
        <dbReference type="RuleBase" id="RU003914"/>
    </source>
</evidence>
<evidence type="ECO:0000256" key="10">
    <source>
        <dbReference type="ARBA" id="ARBA00024849"/>
    </source>
</evidence>
<dbReference type="GO" id="GO:0051301">
    <property type="term" value="P:cell division"/>
    <property type="evidence" value="ECO:0007669"/>
    <property type="project" value="UniProtKB-KW"/>
</dbReference>
<dbReference type="SUPFAM" id="SSF102735">
    <property type="entry name" value="Trigger factor ribosome-binding domain"/>
    <property type="match status" value="1"/>
</dbReference>
<evidence type="ECO:0000259" key="16">
    <source>
        <dbReference type="PROSITE" id="PS50059"/>
    </source>
</evidence>
<evidence type="ECO:0000256" key="11">
    <source>
        <dbReference type="ARBA" id="ARBA00029986"/>
    </source>
</evidence>
<dbReference type="FunFam" id="3.10.50.40:FF:000001">
    <property type="entry name" value="Trigger factor"/>
    <property type="match status" value="1"/>
</dbReference>
<dbReference type="Proteomes" id="UP000002020">
    <property type="component" value="Chromosome"/>
</dbReference>
<dbReference type="Pfam" id="PF00254">
    <property type="entry name" value="FKBP_C"/>
    <property type="match status" value="1"/>
</dbReference>
<dbReference type="Gene3D" id="3.30.70.1050">
    <property type="entry name" value="Trigger factor ribosome-binding domain"/>
    <property type="match status" value="1"/>
</dbReference>
<protein>
    <recommendedName>
        <fullName evidence="4 12">Trigger factor</fullName>
        <shortName evidence="12">TF</shortName>
        <ecNumber evidence="3 12">5.2.1.8</ecNumber>
    </recommendedName>
    <alternativeName>
        <fullName evidence="11 12">PPIase</fullName>
    </alternativeName>
</protein>
<dbReference type="EC" id="5.2.1.8" evidence="3 12"/>
<gene>
    <name evidence="12" type="primary">tig</name>
    <name evidence="17" type="ordered locus">ATP_00297</name>
</gene>
<dbReference type="HAMAP" id="MF_00303">
    <property type="entry name" value="Trigger_factor_Tig"/>
    <property type="match status" value="1"/>
</dbReference>
<dbReference type="GO" id="GO:0003755">
    <property type="term" value="F:peptidyl-prolyl cis-trans isomerase activity"/>
    <property type="evidence" value="ECO:0007669"/>
    <property type="project" value="UniProtKB-UniRule"/>
</dbReference>
<comment type="catalytic activity">
    <reaction evidence="1 12 13">
        <text>[protein]-peptidylproline (omega=180) = [protein]-peptidylproline (omega=0)</text>
        <dbReference type="Rhea" id="RHEA:16237"/>
        <dbReference type="Rhea" id="RHEA-COMP:10747"/>
        <dbReference type="Rhea" id="RHEA-COMP:10748"/>
        <dbReference type="ChEBI" id="CHEBI:83833"/>
        <dbReference type="ChEBI" id="CHEBI:83834"/>
        <dbReference type="EC" id="5.2.1.8"/>
    </reaction>
</comment>
<keyword evidence="9 12" id="KW-0131">Cell cycle</keyword>
<dbReference type="EMBL" id="CU469464">
    <property type="protein sequence ID" value="CAP18484.1"/>
    <property type="molecule type" value="Genomic_DNA"/>
</dbReference>
<reference evidence="17 18" key="1">
    <citation type="journal article" date="2008" name="BMC Genomics">
        <title>The linear chromosome of the plant-pathogenic mycoplasma 'Candidatus Phytoplasma mali'.</title>
        <authorList>
            <person name="Kube M."/>
            <person name="Schneider B."/>
            <person name="Kuhl H."/>
            <person name="Dandekar T."/>
            <person name="Heitmann K."/>
            <person name="Migdoll A.M."/>
            <person name="Reinhardt R."/>
            <person name="Seemueller E."/>
        </authorList>
    </citation>
    <scope>NUCLEOTIDE SEQUENCE [LARGE SCALE GENOMIC DNA]</scope>
    <source>
        <strain evidence="17 18">AT</strain>
    </source>
</reference>
<comment type="subcellular location">
    <subcellularLocation>
        <location evidence="12">Cytoplasm</location>
    </subcellularLocation>
    <text evidence="12">About half TF is bound to the ribosome near the polypeptide exit tunnel while the other half is free in the cytoplasm.</text>
</comment>
<name>B3QZU7_PHYMT</name>
<dbReference type="GO" id="GO:0005737">
    <property type="term" value="C:cytoplasm"/>
    <property type="evidence" value="ECO:0007669"/>
    <property type="project" value="UniProtKB-SubCell"/>
</dbReference>
<dbReference type="Pfam" id="PF05698">
    <property type="entry name" value="Trigger_C"/>
    <property type="match status" value="1"/>
</dbReference>
<dbReference type="InterPro" id="IPR027304">
    <property type="entry name" value="Trigger_fact/SurA_dom_sf"/>
</dbReference>
<dbReference type="AlphaFoldDB" id="B3QZU7"/>
<keyword evidence="6 12" id="KW-0697">Rotamase</keyword>
<dbReference type="GO" id="GO:0006457">
    <property type="term" value="P:protein folding"/>
    <property type="evidence" value="ECO:0007669"/>
    <property type="project" value="UniProtKB-UniRule"/>
</dbReference>
<evidence type="ECO:0000313" key="17">
    <source>
        <dbReference type="EMBL" id="CAP18484.1"/>
    </source>
</evidence>
<evidence type="ECO:0000256" key="4">
    <source>
        <dbReference type="ARBA" id="ARBA00016902"/>
    </source>
</evidence>
<accession>B3QZU7</accession>
<dbReference type="InterPro" id="IPR008881">
    <property type="entry name" value="Trigger_fac_ribosome-bd_bac"/>
</dbReference>
<dbReference type="PROSITE" id="PS50059">
    <property type="entry name" value="FKBP_PPIASE"/>
    <property type="match status" value="1"/>
</dbReference>
<comment type="domain">
    <text evidence="12">Consists of 3 domains; the N-terminus binds the ribosome, the middle domain has PPIase activity, while the C-terminus has intrinsic chaperone activity on its own.</text>
</comment>
<dbReference type="InterPro" id="IPR036611">
    <property type="entry name" value="Trigger_fac_ribosome-bd_sf"/>
</dbReference>
<comment type="similarity">
    <text evidence="2 12 14">Belongs to the FKBP-type PPIase family. Tig subfamily.</text>
</comment>
<keyword evidence="5 12" id="KW-0132">Cell division</keyword>
<dbReference type="HOGENOM" id="CLU_033058_3_2_14"/>
<dbReference type="InterPro" id="IPR008880">
    <property type="entry name" value="Trigger_fac_C"/>
</dbReference>
<keyword evidence="18" id="KW-1185">Reference proteome</keyword>
<evidence type="ECO:0000256" key="3">
    <source>
        <dbReference type="ARBA" id="ARBA00013194"/>
    </source>
</evidence>
<evidence type="ECO:0000256" key="6">
    <source>
        <dbReference type="ARBA" id="ARBA00023110"/>
    </source>
</evidence>
<dbReference type="InterPro" id="IPR001179">
    <property type="entry name" value="PPIase_FKBP_dom"/>
</dbReference>
<keyword evidence="7 12" id="KW-0143">Chaperone</keyword>
<comment type="function">
    <text evidence="10 12">Involved in protein export. Acts as a chaperone by maintaining the newly synthesized protein in an open conformation. Functions as a peptidyl-prolyl cis-trans isomerase.</text>
</comment>
<feature type="coiled-coil region" evidence="15">
    <location>
        <begin position="367"/>
        <end position="401"/>
    </location>
</feature>
<keyword evidence="15" id="KW-0175">Coiled coil</keyword>
<dbReference type="Gene3D" id="3.10.50.40">
    <property type="match status" value="1"/>
</dbReference>
<keyword evidence="12" id="KW-0963">Cytoplasm</keyword>
<dbReference type="SUPFAM" id="SSF109998">
    <property type="entry name" value="Triger factor/SurA peptide-binding domain-like"/>
    <property type="match status" value="1"/>
</dbReference>
<feature type="domain" description="PPIase FKBP-type" evidence="16">
    <location>
        <begin position="164"/>
        <end position="246"/>
    </location>
</feature>
<dbReference type="InterPro" id="IPR037041">
    <property type="entry name" value="Trigger_fac_C_sf"/>
</dbReference>
<dbReference type="KEGG" id="pml:ATP_00297"/>
<dbReference type="GO" id="GO:0015031">
    <property type="term" value="P:protein transport"/>
    <property type="evidence" value="ECO:0007669"/>
    <property type="project" value="UniProtKB-UniRule"/>
</dbReference>
<evidence type="ECO:0000256" key="8">
    <source>
        <dbReference type="ARBA" id="ARBA00023235"/>
    </source>
</evidence>
<sequence length="437" mass="52310">MEIKKISDYRIIYYFCINVDELEKKLSDNYNLIKDKISFKGFRKGHIPIKVFQKFFNTDYLYNKVFEELITQKYQEILKDKKLEIIGQPELIDLKPYPFDFSHPLNFGLDVNLVPKIDLCKYKGLEIIKKNFNIEEEIKIKIKHLLEKQSIVEDKKSNLFLELRDIAIFDFEGFINKKPFEGNQAKDFSLEIGSGMFIPGFEESMIGMKIKEKKEIHIIFPSDYHVKNLVNQKAIFNVFLKAIKIKKPVVLSDEVVKKMNFKNIENIFELKKNIKKNLEIENNFKEQKYFKEQILNHIINNSYVDISKYFLDKMKEQEIQNLKTKIMKEKITLEQYLISLNISKKKFEKNIEEKIFHKFKWEILLKKIIEKEKLTVLETEIEQIKQEINKVDNKNIQVNKNHYSSSRIKNYLLEEKVFNFIISKAIIKIDIEKNLKK</sequence>
<evidence type="ECO:0000256" key="9">
    <source>
        <dbReference type="ARBA" id="ARBA00023306"/>
    </source>
</evidence>
<evidence type="ECO:0000256" key="2">
    <source>
        <dbReference type="ARBA" id="ARBA00005464"/>
    </source>
</evidence>
<dbReference type="eggNOG" id="COG0544">
    <property type="taxonomic scope" value="Bacteria"/>
</dbReference>
<evidence type="ECO:0000256" key="7">
    <source>
        <dbReference type="ARBA" id="ARBA00023186"/>
    </source>
</evidence>
<dbReference type="STRING" id="37692.ATP_00297"/>
<proteinExistence type="inferred from homology"/>
<evidence type="ECO:0000256" key="5">
    <source>
        <dbReference type="ARBA" id="ARBA00022618"/>
    </source>
</evidence>
<dbReference type="NCBIfam" id="TIGR00115">
    <property type="entry name" value="tig"/>
    <property type="match status" value="1"/>
</dbReference>
<dbReference type="Gene3D" id="1.10.3120.10">
    <property type="entry name" value="Trigger factor, C-terminal domain"/>
    <property type="match status" value="1"/>
</dbReference>
<evidence type="ECO:0000256" key="13">
    <source>
        <dbReference type="PROSITE-ProRule" id="PRU00277"/>
    </source>
</evidence>
<dbReference type="InterPro" id="IPR046357">
    <property type="entry name" value="PPIase_dom_sf"/>
</dbReference>
<dbReference type="Pfam" id="PF05697">
    <property type="entry name" value="Trigger_N"/>
    <property type="match status" value="1"/>
</dbReference>
<dbReference type="InterPro" id="IPR005215">
    <property type="entry name" value="Trig_fac"/>
</dbReference>
<dbReference type="PIRSF" id="PIRSF003095">
    <property type="entry name" value="Trigger_factor"/>
    <property type="match status" value="1"/>
</dbReference>